<feature type="region of interest" description="Disordered" evidence="1">
    <location>
        <begin position="1"/>
        <end position="36"/>
    </location>
</feature>
<gene>
    <name evidence="2" type="ORF">ACFFF7_16085</name>
</gene>
<evidence type="ECO:0000313" key="3">
    <source>
        <dbReference type="Proteomes" id="UP001589943"/>
    </source>
</evidence>
<comment type="caution">
    <text evidence="2">The sequence shown here is derived from an EMBL/GenBank/DDBJ whole genome shotgun (WGS) entry which is preliminary data.</text>
</comment>
<keyword evidence="3" id="KW-1185">Reference proteome</keyword>
<feature type="compositionally biased region" description="Basic and acidic residues" evidence="1">
    <location>
        <begin position="1"/>
        <end position="10"/>
    </location>
</feature>
<name>A0ABV6PM72_9SPHN</name>
<dbReference type="Proteomes" id="UP001589943">
    <property type="component" value="Unassembled WGS sequence"/>
</dbReference>
<sequence>MADTKGKDWRNAPSRRPATFGAARAEPDLLEPPTMSRSRVQIAGSYAPGVLMTWEGGKGICRSVPLANEAKDLKPTTIALIFENLRDSVTNWRDRAIKALPDALPELVLDTPFRDSKTGEARVERTDFQMTSPDKVGYVPYPLLYRCGICGSTREFGSVGDQARQPLPRKCNGHEARWTQVDVVYVHWSGDIEPLSPFNYNFDPQTGGTRQIRMCTCGSARFRLRNDAPVFSEWRYVCEGCGETRPLKKANPEVLARLQIQQNDGGRTFQWIEVNMLPVSYRANSTFYVQRTSFIVFEDSAVVELMTPTRRDGLVTRLAKIHDIPFSEPSEDEIREKVEADASRAGEWSEYETYLDMARKADEGGRGVAARRHRDNAREQREAWFADGVVERGRLGSPAVLQAIALREDWTRRYDPIRLTIQHDAFVHEHIEQAIAVHAAVDVMDPDVALTDVVNDPDRKAKYRESVGSLLGHIGVERLVLIRGLPICEFSFGYTRVSATPVYKREHNGNSVDMPVRLKAFDPLPISENKRPIYVTQQLNEALYFKLDEGRVLRWLAANKIVDVPDDHVGRAFLERYDDFGPFLEVFKDREGMGGYPRTLPAYVYLLLHTLSHQMMHSLADTSGVDRDGIGEHIFPADLSFVIYRKGMTPDLGNISAMWRNYAEAFLKRALDPRTLRCGSGSLCDARGGACPACVMVSEVSCIASNLLLSRAVLKGGKGPEWEPKSAPNLVGYFDPSLAE</sequence>
<evidence type="ECO:0000256" key="1">
    <source>
        <dbReference type="SAM" id="MobiDB-lite"/>
    </source>
</evidence>
<protein>
    <recommendedName>
        <fullName evidence="4">DUF1998 domain-containing protein</fullName>
    </recommendedName>
</protein>
<evidence type="ECO:0008006" key="4">
    <source>
        <dbReference type="Google" id="ProtNLM"/>
    </source>
</evidence>
<organism evidence="2 3">
    <name type="scientific">Novosphingobium aquiterrae</name>
    <dbReference type="NCBI Taxonomy" id="624388"/>
    <lineage>
        <taxon>Bacteria</taxon>
        <taxon>Pseudomonadati</taxon>
        <taxon>Pseudomonadota</taxon>
        <taxon>Alphaproteobacteria</taxon>
        <taxon>Sphingomonadales</taxon>
        <taxon>Sphingomonadaceae</taxon>
        <taxon>Novosphingobium</taxon>
    </lineage>
</organism>
<dbReference type="RefSeq" id="WP_379482348.1">
    <property type="nucleotide sequence ID" value="NZ_JBHLTL010000011.1"/>
</dbReference>
<proteinExistence type="predicted"/>
<evidence type="ECO:0000313" key="2">
    <source>
        <dbReference type="EMBL" id="MFC0590925.1"/>
    </source>
</evidence>
<dbReference type="EMBL" id="JBHLTL010000011">
    <property type="protein sequence ID" value="MFC0590925.1"/>
    <property type="molecule type" value="Genomic_DNA"/>
</dbReference>
<accession>A0ABV6PM72</accession>
<reference evidence="2 3" key="1">
    <citation type="submission" date="2024-09" db="EMBL/GenBank/DDBJ databases">
        <authorList>
            <person name="Sun Q."/>
            <person name="Mori K."/>
        </authorList>
    </citation>
    <scope>NUCLEOTIDE SEQUENCE [LARGE SCALE GENOMIC DNA]</scope>
    <source>
        <strain evidence="2 3">NCAIM B.02537</strain>
    </source>
</reference>